<gene>
    <name evidence="4" type="ORF">EVOR1521_LOCUS27480</name>
</gene>
<name>A0AA36NIJ0_9DINO</name>
<evidence type="ECO:0000313" key="4">
    <source>
        <dbReference type="EMBL" id="CAJ1405201.1"/>
    </source>
</evidence>
<evidence type="ECO:0000259" key="3">
    <source>
        <dbReference type="Pfam" id="PF21743"/>
    </source>
</evidence>
<dbReference type="InterPro" id="IPR047365">
    <property type="entry name" value="Tudor_AtPTM-like"/>
</dbReference>
<feature type="compositionally biased region" description="Low complexity" evidence="1">
    <location>
        <begin position="448"/>
        <end position="458"/>
    </location>
</feature>
<protein>
    <recommendedName>
        <fullName evidence="3">PTM/DIR17-like Tudor domain-containing protein</fullName>
    </recommendedName>
</protein>
<feature type="region of interest" description="Disordered" evidence="1">
    <location>
        <begin position="529"/>
        <end position="554"/>
    </location>
</feature>
<dbReference type="EMBL" id="CAUJNA010003572">
    <property type="protein sequence ID" value="CAJ1405201.1"/>
    <property type="molecule type" value="Genomic_DNA"/>
</dbReference>
<dbReference type="CDD" id="cd20401">
    <property type="entry name" value="Tudor_AtPTM-like"/>
    <property type="match status" value="1"/>
</dbReference>
<evidence type="ECO:0000256" key="1">
    <source>
        <dbReference type="SAM" id="MobiDB-lite"/>
    </source>
</evidence>
<organism evidence="4 5">
    <name type="scientific">Effrenium voratum</name>
    <dbReference type="NCBI Taxonomy" id="2562239"/>
    <lineage>
        <taxon>Eukaryota</taxon>
        <taxon>Sar</taxon>
        <taxon>Alveolata</taxon>
        <taxon>Dinophyceae</taxon>
        <taxon>Suessiales</taxon>
        <taxon>Symbiodiniaceae</taxon>
        <taxon>Effrenium</taxon>
    </lineage>
</organism>
<proteinExistence type="predicted"/>
<feature type="compositionally biased region" description="Basic residues" evidence="1">
    <location>
        <begin position="542"/>
        <end position="554"/>
    </location>
</feature>
<sequence>MARMPPSPCKSLVPLTREEARLDPLLGCTIRKIFGSQWYYGQVIAIDSDVASGDRAYHIAYEDGDEEHLSGLEVRRFLVARSAPHSEAGSPRVSVAPRVSLAPRVSVGSAPGAAAPRSERPVANLGVYSAAAVAVAILGVAFAVLPQREAALEVREPFAGHEVRVLPPDFEIVTEEEPAEIAPAWREPQKSHEAVLPQREAPEVETVLQASTMPMPNFDVTAGHEAPRARREEASEIPLAWREEPEPQVEQAADSSPEMMLAERGDAAEEELAAAAAALVEASGLVARVAAKTLYRTVDEAFRSLLSGCWSLLSLFGSEGDDRPKIPEPEEAGSVLESLMSSSLLACAGVVTILVSIRAPREMSSFESQGKPQAKAMASPRMMQMAASPAAPFPSPHTVPMPTIVEASRQAVAACNTPARARSTQQLAQPTPGRTFMSLVGRTPQGSAALPVAPLPVASKKDRRLPPPPVSLVGPEQMQMPKITPKMSAQIPIHMPARAEGQECARCGSLMAADANFCRHCGQQKGKKFKAAMPHGEPSRKATSRGKSIHTVRA</sequence>
<feature type="region of interest" description="Disordered" evidence="1">
    <location>
        <begin position="445"/>
        <end position="476"/>
    </location>
</feature>
<feature type="transmembrane region" description="Helical" evidence="2">
    <location>
        <begin position="125"/>
        <end position="145"/>
    </location>
</feature>
<keyword evidence="2" id="KW-0472">Membrane</keyword>
<keyword evidence="2" id="KW-0812">Transmembrane</keyword>
<dbReference type="Pfam" id="PF21743">
    <property type="entry name" value="PTM_DIR17_Tudor"/>
    <property type="match status" value="1"/>
</dbReference>
<dbReference type="AlphaFoldDB" id="A0AA36NIJ0"/>
<keyword evidence="5" id="KW-1185">Reference proteome</keyword>
<feature type="domain" description="PTM/DIR17-like Tudor" evidence="3">
    <location>
        <begin position="27"/>
        <end position="78"/>
    </location>
</feature>
<comment type="caution">
    <text evidence="4">The sequence shown here is derived from an EMBL/GenBank/DDBJ whole genome shotgun (WGS) entry which is preliminary data.</text>
</comment>
<evidence type="ECO:0000256" key="2">
    <source>
        <dbReference type="SAM" id="Phobius"/>
    </source>
</evidence>
<reference evidence="4" key="1">
    <citation type="submission" date="2023-08" db="EMBL/GenBank/DDBJ databases">
        <authorList>
            <person name="Chen Y."/>
            <person name="Shah S."/>
            <person name="Dougan E. K."/>
            <person name="Thang M."/>
            <person name="Chan C."/>
        </authorList>
    </citation>
    <scope>NUCLEOTIDE SEQUENCE</scope>
</reference>
<dbReference type="Proteomes" id="UP001178507">
    <property type="component" value="Unassembled WGS sequence"/>
</dbReference>
<evidence type="ECO:0000313" key="5">
    <source>
        <dbReference type="Proteomes" id="UP001178507"/>
    </source>
</evidence>
<keyword evidence="2" id="KW-1133">Transmembrane helix</keyword>
<accession>A0AA36NIJ0</accession>
<dbReference type="Gene3D" id="2.30.30.140">
    <property type="match status" value="1"/>
</dbReference>